<reference evidence="1" key="1">
    <citation type="journal article" date="2022" name="Front. Genet.">
        <title>Chromosome-Scale Assembly of the Dendrobium nobile Genome Provides Insights Into the Molecular Mechanism of the Biosynthesis of the Medicinal Active Ingredient of Dendrobium.</title>
        <authorList>
            <person name="Xu Q."/>
            <person name="Niu S.-C."/>
            <person name="Li K.-L."/>
            <person name="Zheng P.-J."/>
            <person name="Zhang X.-J."/>
            <person name="Jia Y."/>
            <person name="Liu Y."/>
            <person name="Niu Y.-X."/>
            <person name="Yu L.-H."/>
            <person name="Chen D.-F."/>
            <person name="Zhang G.-Q."/>
        </authorList>
    </citation>
    <scope>NUCLEOTIDE SEQUENCE</scope>
    <source>
        <tissue evidence="1">Leaf</tissue>
    </source>
</reference>
<gene>
    <name evidence="1" type="ORF">KFK09_002718</name>
</gene>
<dbReference type="Proteomes" id="UP000829196">
    <property type="component" value="Unassembled WGS sequence"/>
</dbReference>
<evidence type="ECO:0000313" key="2">
    <source>
        <dbReference type="Proteomes" id="UP000829196"/>
    </source>
</evidence>
<dbReference type="EMBL" id="JAGYWB010000003">
    <property type="protein sequence ID" value="KAI0527120.1"/>
    <property type="molecule type" value="Genomic_DNA"/>
</dbReference>
<accession>A0A8T3C748</accession>
<organism evidence="1 2">
    <name type="scientific">Dendrobium nobile</name>
    <name type="common">Orchid</name>
    <dbReference type="NCBI Taxonomy" id="94219"/>
    <lineage>
        <taxon>Eukaryota</taxon>
        <taxon>Viridiplantae</taxon>
        <taxon>Streptophyta</taxon>
        <taxon>Embryophyta</taxon>
        <taxon>Tracheophyta</taxon>
        <taxon>Spermatophyta</taxon>
        <taxon>Magnoliopsida</taxon>
        <taxon>Liliopsida</taxon>
        <taxon>Asparagales</taxon>
        <taxon>Orchidaceae</taxon>
        <taxon>Epidendroideae</taxon>
        <taxon>Malaxideae</taxon>
        <taxon>Dendrobiinae</taxon>
        <taxon>Dendrobium</taxon>
    </lineage>
</organism>
<sequence length="105" mass="12123">MSAKVNKDKFISICILLIYFAKYMDMIFEARKKKCGIHMLSIKSCTHKIVIYSELPTIPYNQRYLVKSTHGTLSHAVQIMSGHNSYKSNFHSKQYESTKSFLAPL</sequence>
<protein>
    <submittedName>
        <fullName evidence="1">Uncharacterized protein</fullName>
    </submittedName>
</protein>
<evidence type="ECO:0000313" key="1">
    <source>
        <dbReference type="EMBL" id="KAI0527120.1"/>
    </source>
</evidence>
<dbReference type="AlphaFoldDB" id="A0A8T3C748"/>
<keyword evidence="2" id="KW-1185">Reference proteome</keyword>
<comment type="caution">
    <text evidence="1">The sequence shown here is derived from an EMBL/GenBank/DDBJ whole genome shotgun (WGS) entry which is preliminary data.</text>
</comment>
<name>A0A8T3C748_DENNO</name>
<proteinExistence type="predicted"/>